<dbReference type="AlphaFoldDB" id="A0A0V0QIX4"/>
<reference evidence="1 2" key="1">
    <citation type="journal article" date="2015" name="Sci. Rep.">
        <title>Genome of the facultative scuticociliatosis pathogen Pseudocohnilembus persalinus provides insight into its virulence through horizontal gene transfer.</title>
        <authorList>
            <person name="Xiong J."/>
            <person name="Wang G."/>
            <person name="Cheng J."/>
            <person name="Tian M."/>
            <person name="Pan X."/>
            <person name="Warren A."/>
            <person name="Jiang C."/>
            <person name="Yuan D."/>
            <person name="Miao W."/>
        </authorList>
    </citation>
    <scope>NUCLEOTIDE SEQUENCE [LARGE SCALE GENOMIC DNA]</scope>
    <source>
        <strain evidence="1">36N120E</strain>
    </source>
</reference>
<dbReference type="InParanoid" id="A0A0V0QIX4"/>
<organism evidence="1 2">
    <name type="scientific">Pseudocohnilembus persalinus</name>
    <name type="common">Ciliate</name>
    <dbReference type="NCBI Taxonomy" id="266149"/>
    <lineage>
        <taxon>Eukaryota</taxon>
        <taxon>Sar</taxon>
        <taxon>Alveolata</taxon>
        <taxon>Ciliophora</taxon>
        <taxon>Intramacronucleata</taxon>
        <taxon>Oligohymenophorea</taxon>
        <taxon>Scuticociliatia</taxon>
        <taxon>Philasterida</taxon>
        <taxon>Pseudocohnilembidae</taxon>
        <taxon>Pseudocohnilembus</taxon>
    </lineage>
</organism>
<evidence type="ECO:0000313" key="2">
    <source>
        <dbReference type="Proteomes" id="UP000054937"/>
    </source>
</evidence>
<evidence type="ECO:0000313" key="1">
    <source>
        <dbReference type="EMBL" id="KRX02174.1"/>
    </source>
</evidence>
<dbReference type="Proteomes" id="UP000054937">
    <property type="component" value="Unassembled WGS sequence"/>
</dbReference>
<comment type="caution">
    <text evidence="1">The sequence shown here is derived from an EMBL/GenBank/DDBJ whole genome shotgun (WGS) entry which is preliminary data.</text>
</comment>
<gene>
    <name evidence="1" type="ORF">PPERSA_06369</name>
</gene>
<keyword evidence="2" id="KW-1185">Reference proteome</keyword>
<sequence>MSQENDVFSSKSSELKDFRNFKFNITEKTQIPRKSWDSTNQNPNSVDYSKKQKPIFVFNENNLQNNKFQSAHTNKKPRQSIFQPQGKINDQKYIMLNFISPYYESGILINDTLKIFKKYMKIDFWFDVIPLIQMTTYDVQLVSVESKLVLVLQLLRLKQISRICKKLFNHFNLYEIYPNVMILSNLCKFKQYDMGHLSNNTY</sequence>
<proteinExistence type="predicted"/>
<protein>
    <submittedName>
        <fullName evidence="1">Uncharacterized protein</fullName>
    </submittedName>
</protein>
<accession>A0A0V0QIX4</accession>
<name>A0A0V0QIX4_PSEPJ</name>
<dbReference type="EMBL" id="LDAU01000157">
    <property type="protein sequence ID" value="KRX02174.1"/>
    <property type="molecule type" value="Genomic_DNA"/>
</dbReference>